<dbReference type="EMBL" id="NMUH01002218">
    <property type="protein sequence ID" value="MQL98640.1"/>
    <property type="molecule type" value="Genomic_DNA"/>
</dbReference>
<comment type="caution">
    <text evidence="1">The sequence shown here is derived from an EMBL/GenBank/DDBJ whole genome shotgun (WGS) entry which is preliminary data.</text>
</comment>
<reference evidence="1" key="1">
    <citation type="submission" date="2017-07" db="EMBL/GenBank/DDBJ databases">
        <title>Taro Niue Genome Assembly and Annotation.</title>
        <authorList>
            <person name="Atibalentja N."/>
            <person name="Keating K."/>
            <person name="Fields C.J."/>
        </authorList>
    </citation>
    <scope>NUCLEOTIDE SEQUENCE</scope>
    <source>
        <strain evidence="1">Niue_2</strain>
        <tissue evidence="1">Leaf</tissue>
    </source>
</reference>
<evidence type="ECO:0000313" key="1">
    <source>
        <dbReference type="EMBL" id="MQL98640.1"/>
    </source>
</evidence>
<dbReference type="AlphaFoldDB" id="A0A843VYT4"/>
<organism evidence="1 2">
    <name type="scientific">Colocasia esculenta</name>
    <name type="common">Wild taro</name>
    <name type="synonym">Arum esculentum</name>
    <dbReference type="NCBI Taxonomy" id="4460"/>
    <lineage>
        <taxon>Eukaryota</taxon>
        <taxon>Viridiplantae</taxon>
        <taxon>Streptophyta</taxon>
        <taxon>Embryophyta</taxon>
        <taxon>Tracheophyta</taxon>
        <taxon>Spermatophyta</taxon>
        <taxon>Magnoliopsida</taxon>
        <taxon>Liliopsida</taxon>
        <taxon>Araceae</taxon>
        <taxon>Aroideae</taxon>
        <taxon>Colocasieae</taxon>
        <taxon>Colocasia</taxon>
    </lineage>
</organism>
<sequence>MWTPISLTCMRCRAGFPGASLLTHWGAVPNGLKAFLRRNPRKSVRKPHLYKLGSDPLKLFLASYHDKELAEVKEEASPTSSWRHLHPRTQRKACLGASWDCPRRASPPFRSTGTWVNALDAEIPGPWLREVGVAERRLVRTSQDVTSGRSSRPRHRKVLYFPHRRLWIMEYSCKVWCKPCRRRLIPRQHSRHSWRHRLRYQHRTMVDLLPWNDSRGCCHPLLRGRAIHCWQKAGCGR</sequence>
<proteinExistence type="predicted"/>
<name>A0A843VYT4_COLES</name>
<keyword evidence="2" id="KW-1185">Reference proteome</keyword>
<gene>
    <name evidence="1" type="ORF">Taro_031347</name>
</gene>
<dbReference type="Proteomes" id="UP000652761">
    <property type="component" value="Unassembled WGS sequence"/>
</dbReference>
<protein>
    <submittedName>
        <fullName evidence="1">Uncharacterized protein</fullName>
    </submittedName>
</protein>
<accession>A0A843VYT4</accession>
<evidence type="ECO:0000313" key="2">
    <source>
        <dbReference type="Proteomes" id="UP000652761"/>
    </source>
</evidence>